<dbReference type="EC" id="1.3.1.9" evidence="11"/>
<dbReference type="Pfam" id="PF12241">
    <property type="entry name" value="Enoyl_reductase"/>
    <property type="match status" value="1"/>
</dbReference>
<dbReference type="PANTHER" id="PTHR37480:SF1">
    <property type="entry name" value="ENOYL-[ACYL-CARRIER-PROTEIN] REDUCTASE [NADH]"/>
    <property type="match status" value="1"/>
</dbReference>
<evidence type="ECO:0000256" key="2">
    <source>
        <dbReference type="ARBA" id="ARBA00022516"/>
    </source>
</evidence>
<feature type="binding site" evidence="11">
    <location>
        <begin position="139"/>
        <end position="140"/>
    </location>
    <ligand>
        <name>NAD(+)</name>
        <dbReference type="ChEBI" id="CHEBI:57540"/>
    </ligand>
</feature>
<evidence type="ECO:0000256" key="7">
    <source>
        <dbReference type="ARBA" id="ARBA00023160"/>
    </source>
</evidence>
<dbReference type="InterPro" id="IPR010758">
    <property type="entry name" value="Trans-2-enoyl-CoA_reductase"/>
</dbReference>
<evidence type="ECO:0000256" key="9">
    <source>
        <dbReference type="ARBA" id="ARBA00048572"/>
    </source>
</evidence>
<proteinExistence type="inferred from homology"/>
<dbReference type="Pfam" id="PF12242">
    <property type="entry name" value="Eno-Rase_NADH_b"/>
    <property type="match status" value="1"/>
</dbReference>
<sequence length="400" mass="43678">MIIQPRTRGFICLTAHPDGALQAVKNQIEYVKSKGKIKNGPKKVLVIGASTGFGLSSRIAAAFGSDAATIGVFFEKPASEGKMGTAGWYNSAAFEKEAHAAGLYAKSINGDAFSDDIKKQTIDLIKKDLGQVDLVVYSLASPRRTHPKTGVAYASVLKPIGQPFTNKTVDFHTGVISDITINPVENDEDIANTIAVMGGEDWKFWIEDLKAAGVLAAGVKTVAYSYIGPELTFPIYRNGTIGQAKNDLEATVPVLNDLLKDLHGVSYVSVNKALVTQSSSAIPVVPLYISLLYKVMKAKGTHEGTIEQMQRLFADRLYTENGEVALDSEGRIRIDDWEMAEDVQAEVAKYWDKVTTETLAEISDIDGYRKEFFNLFGFELEGVDYEKDTDENVKVPSIES</sequence>
<feature type="domain" description="Trans-2-enoyl-CoA reductase-like NAD(P)H binding" evidence="14">
    <location>
        <begin position="2"/>
        <end position="80"/>
    </location>
</feature>
<feature type="site" description="Plays an important role in discriminating NADH against NADPH" evidence="11">
    <location>
        <position position="75"/>
    </location>
</feature>
<dbReference type="GO" id="GO:0051287">
    <property type="term" value="F:NAD binding"/>
    <property type="evidence" value="ECO:0007669"/>
    <property type="project" value="UniProtKB-UniRule"/>
</dbReference>
<dbReference type="PANTHER" id="PTHR37480">
    <property type="entry name" value="ENOYL-[ACYL-CARRIER-PROTEIN] REDUCTASE [NADH]"/>
    <property type="match status" value="1"/>
</dbReference>
<comment type="subunit">
    <text evidence="1 11">Monomer.</text>
</comment>
<comment type="caution">
    <text evidence="15">The sequence shown here is derived from an EMBL/GenBank/DDBJ whole genome shotgun (WGS) entry which is preliminary data.</text>
</comment>
<comment type="similarity">
    <text evidence="10 11">Belongs to the TER reductase family.</text>
</comment>
<keyword evidence="5 11" id="KW-0520">NAD</keyword>
<evidence type="ECO:0000256" key="10">
    <source>
        <dbReference type="ARBA" id="ARBA00060887"/>
    </source>
</evidence>
<dbReference type="RefSeq" id="WP_123281648.1">
    <property type="nucleotide sequence ID" value="NZ_RJTU01000061.1"/>
</dbReference>
<feature type="binding site" evidence="11">
    <location>
        <begin position="74"/>
        <end position="75"/>
    </location>
    <ligand>
        <name>NAD(+)</name>
        <dbReference type="ChEBI" id="CHEBI:57540"/>
    </ligand>
</feature>
<evidence type="ECO:0000256" key="3">
    <source>
        <dbReference type="ARBA" id="ARBA00022832"/>
    </source>
</evidence>
<evidence type="ECO:0000256" key="1">
    <source>
        <dbReference type="ARBA" id="ARBA00011245"/>
    </source>
</evidence>
<dbReference type="NCBIfam" id="NF043048">
    <property type="entry name" value="EnoyACPredFabV"/>
    <property type="match status" value="1"/>
</dbReference>
<dbReference type="GO" id="GO:0006633">
    <property type="term" value="P:fatty acid biosynthetic process"/>
    <property type="evidence" value="ECO:0007669"/>
    <property type="project" value="UniProtKB-UniRule"/>
</dbReference>
<feature type="domain" description="Enoyl reductase FAD binding" evidence="12">
    <location>
        <begin position="326"/>
        <end position="388"/>
    </location>
</feature>
<comment type="catalytic activity">
    <reaction evidence="8">
        <text>a 2,3-saturated acyl-CoA + NAD(+) = a (2E)-enoyl-CoA + NADH + H(+)</text>
        <dbReference type="Rhea" id="RHEA:18177"/>
        <dbReference type="ChEBI" id="CHEBI:15378"/>
        <dbReference type="ChEBI" id="CHEBI:57540"/>
        <dbReference type="ChEBI" id="CHEBI:57945"/>
        <dbReference type="ChEBI" id="CHEBI:58856"/>
        <dbReference type="ChEBI" id="CHEBI:65111"/>
        <dbReference type="EC" id="1.3.1.44"/>
    </reaction>
</comment>
<comment type="function">
    <text evidence="11">Involved in the final reduction of the elongation cycle of fatty acid synthesis (FAS II). Catalyzes the reduction of a carbon-carbon double bond in an enoyl moiety that is covalently linked to an acyl carrier protein (ACP).</text>
</comment>
<evidence type="ECO:0000259" key="12">
    <source>
        <dbReference type="Pfam" id="PF07055"/>
    </source>
</evidence>
<dbReference type="HAMAP" id="MF_01838">
    <property type="entry name" value="FabV_reductase"/>
    <property type="match status" value="1"/>
</dbReference>
<keyword evidence="3 11" id="KW-0276">Fatty acid metabolism</keyword>
<evidence type="ECO:0000256" key="5">
    <source>
        <dbReference type="ARBA" id="ARBA00023027"/>
    </source>
</evidence>
<feature type="binding site" evidence="11">
    <location>
        <position position="226"/>
    </location>
    <ligand>
        <name>substrate</name>
    </ligand>
</feature>
<reference evidence="16" key="2">
    <citation type="submission" date="2018-11" db="EMBL/GenBank/DDBJ databases">
        <title>Proposal to divide the Flavobacteriaceae and reorganize its genera based on Amino Acid Identity values calculated from whole genome sequences.</title>
        <authorList>
            <person name="Nicholson A.C."/>
            <person name="Gulvik C.A."/>
            <person name="Whitney A.M."/>
            <person name="Humrighouse B.W."/>
            <person name="Bell M."/>
            <person name="Holmes B."/>
            <person name="Steigerwalt A."/>
            <person name="Villarma A."/>
            <person name="Sheth M."/>
            <person name="Batra D."/>
            <person name="Pryor J."/>
            <person name="Bernardet J.-F."/>
            <person name="Hugo C."/>
            <person name="Kampfer P."/>
            <person name="Newman J."/>
            <person name="Mcquiston J."/>
        </authorList>
    </citation>
    <scope>NUCLEOTIDE SEQUENCE [LARGE SCALE GENOMIC DNA]</scope>
    <source>
        <strain evidence="16">DSM 22165</strain>
    </source>
</reference>
<protein>
    <recommendedName>
        <fullName evidence="11">Enoyl-[acyl-carrier-protein] reductase [NADH]</fullName>
        <shortName evidence="11">ENR</shortName>
        <ecNumber evidence="11">1.3.1.9</ecNumber>
    </recommendedName>
</protein>
<evidence type="ECO:0000256" key="6">
    <source>
        <dbReference type="ARBA" id="ARBA00023098"/>
    </source>
</evidence>
<evidence type="ECO:0000256" key="4">
    <source>
        <dbReference type="ARBA" id="ARBA00023002"/>
    </source>
</evidence>
<evidence type="ECO:0000256" key="8">
    <source>
        <dbReference type="ARBA" id="ARBA00048302"/>
    </source>
</evidence>
<keyword evidence="6 11" id="KW-0443">Lipid metabolism</keyword>
<evidence type="ECO:0000256" key="11">
    <source>
        <dbReference type="HAMAP-Rule" id="MF_01838"/>
    </source>
</evidence>
<keyword evidence="4 11" id="KW-0560">Oxidoreductase</keyword>
<feature type="active site" description="Proton donor" evidence="11">
    <location>
        <position position="236"/>
    </location>
</feature>
<feature type="binding site" evidence="11">
    <location>
        <begin position="274"/>
        <end position="276"/>
    </location>
    <ligand>
        <name>NAD(+)</name>
        <dbReference type="ChEBI" id="CHEBI:57540"/>
    </ligand>
</feature>
<dbReference type="Proteomes" id="UP000267623">
    <property type="component" value="Unassembled WGS sequence"/>
</dbReference>
<feature type="domain" description="Trans-2-enoyl-CoA reductase catalytic" evidence="13">
    <location>
        <begin position="82"/>
        <end position="318"/>
    </location>
</feature>
<dbReference type="UniPathway" id="UPA00094"/>
<gene>
    <name evidence="11" type="primary">fabV</name>
    <name evidence="15" type="ORF">EGH73_09675</name>
</gene>
<keyword evidence="2 11" id="KW-0444">Lipid biosynthesis</keyword>
<feature type="binding site" evidence="11">
    <location>
        <position position="245"/>
    </location>
    <ligand>
        <name>NAD(+)</name>
        <dbReference type="ChEBI" id="CHEBI:57540"/>
    </ligand>
</feature>
<dbReference type="InterPro" id="IPR024906">
    <property type="entry name" value="Eno_Rdtase_FAD-bd_dom"/>
</dbReference>
<reference evidence="16" key="1">
    <citation type="submission" date="2018-11" db="EMBL/GenBank/DDBJ databases">
        <title>Proposal to divide the Flavobacteriaceae and reorganize its genera based on Amino Acid Identity values calculated from whole genome sequences.</title>
        <authorList>
            <person name="Nicholson A.C."/>
            <person name="Gulvik C.A."/>
            <person name="Whitney A.M."/>
            <person name="Humrighouse B.W."/>
            <person name="Bell M."/>
            <person name="Holmes B."/>
            <person name="Steigerwalt A."/>
            <person name="Villarma A."/>
            <person name="Sheth M."/>
            <person name="Batra D."/>
            <person name="Pryor J."/>
            <person name="Bernardet J.-F."/>
            <person name="Hugo C."/>
            <person name="Kampfer P."/>
            <person name="Newman J."/>
            <person name="Mcquiston J.R."/>
        </authorList>
    </citation>
    <scope>NUCLEOTIDE SEQUENCE [LARGE SCALE GENOMIC DNA]</scope>
    <source>
        <strain evidence="16">DSM 22165</strain>
    </source>
</reference>
<dbReference type="Gene3D" id="3.40.50.720">
    <property type="entry name" value="NAD(P)-binding Rossmann-like Domain"/>
    <property type="match status" value="1"/>
</dbReference>
<accession>A0A3N0X7M3</accession>
<feature type="binding site" evidence="11">
    <location>
        <begin position="48"/>
        <end position="53"/>
    </location>
    <ligand>
        <name>NAD(+)</name>
        <dbReference type="ChEBI" id="CHEBI:57540"/>
    </ligand>
</feature>
<dbReference type="Pfam" id="PF07055">
    <property type="entry name" value="Eno-Rase_FAD_bd"/>
    <property type="match status" value="1"/>
</dbReference>
<dbReference type="InterPro" id="IPR050048">
    <property type="entry name" value="FabV-like_NADH_b"/>
</dbReference>
<comment type="pathway">
    <text evidence="11">Lipid metabolism; fatty acid biosynthesis.</text>
</comment>
<evidence type="ECO:0000313" key="15">
    <source>
        <dbReference type="EMBL" id="ROI13374.1"/>
    </source>
</evidence>
<dbReference type="NCBIfam" id="NF010177">
    <property type="entry name" value="PRK13656.1"/>
    <property type="match status" value="1"/>
</dbReference>
<keyword evidence="7 11" id="KW-0275">Fatty acid biosynthesis</keyword>
<feature type="binding site" evidence="11">
    <location>
        <begin position="111"/>
        <end position="112"/>
    </location>
    <ligand>
        <name>NAD(+)</name>
        <dbReference type="ChEBI" id="CHEBI:57540"/>
    </ligand>
</feature>
<dbReference type="InterPro" id="IPR024910">
    <property type="entry name" value="Enoyl-CoA_Rdtase_cat_dom"/>
</dbReference>
<evidence type="ECO:0000313" key="16">
    <source>
        <dbReference type="Proteomes" id="UP000267623"/>
    </source>
</evidence>
<evidence type="ECO:0000259" key="13">
    <source>
        <dbReference type="Pfam" id="PF12241"/>
    </source>
</evidence>
<organism evidence="15 16">
    <name type="scientific">Epilithonimonas hominis</name>
    <dbReference type="NCBI Taxonomy" id="420404"/>
    <lineage>
        <taxon>Bacteria</taxon>
        <taxon>Pseudomonadati</taxon>
        <taxon>Bacteroidota</taxon>
        <taxon>Flavobacteriia</taxon>
        <taxon>Flavobacteriales</taxon>
        <taxon>Weeksellaceae</taxon>
        <taxon>Chryseobacterium group</taxon>
        <taxon>Epilithonimonas</taxon>
    </lineage>
</organism>
<dbReference type="GO" id="GO:0050343">
    <property type="term" value="F:trans-2-enoyl-CoA reductase (NADH) activity"/>
    <property type="evidence" value="ECO:0007669"/>
    <property type="project" value="UniProtKB-EC"/>
</dbReference>
<dbReference type="FunFam" id="3.40.50.720:FF:000221">
    <property type="entry name" value="Enoyl-[acyl-carrier-protein] reductase [NADH]"/>
    <property type="match status" value="1"/>
</dbReference>
<comment type="catalytic activity">
    <reaction evidence="9 11">
        <text>a 2,3-saturated acyl-[ACP] + NAD(+) = a (2E)-enoyl-[ACP] + NADH + H(+)</text>
        <dbReference type="Rhea" id="RHEA:10240"/>
        <dbReference type="Rhea" id="RHEA-COMP:9925"/>
        <dbReference type="Rhea" id="RHEA-COMP:9926"/>
        <dbReference type="ChEBI" id="CHEBI:15378"/>
        <dbReference type="ChEBI" id="CHEBI:57540"/>
        <dbReference type="ChEBI" id="CHEBI:57945"/>
        <dbReference type="ChEBI" id="CHEBI:78784"/>
        <dbReference type="ChEBI" id="CHEBI:78785"/>
        <dbReference type="EC" id="1.3.1.9"/>
    </reaction>
</comment>
<evidence type="ECO:0000259" key="14">
    <source>
        <dbReference type="Pfam" id="PF12242"/>
    </source>
</evidence>
<dbReference type="GO" id="GO:0004318">
    <property type="term" value="F:enoyl-[acyl-carrier-protein] reductase (NADH) activity"/>
    <property type="evidence" value="ECO:0007669"/>
    <property type="project" value="UniProtKB-UniRule"/>
</dbReference>
<dbReference type="AlphaFoldDB" id="A0A3N0X7M3"/>
<name>A0A3N0X7M3_9FLAO</name>
<dbReference type="EMBL" id="RJTU01000061">
    <property type="protein sequence ID" value="ROI13374.1"/>
    <property type="molecule type" value="Genomic_DNA"/>
</dbReference>